<name>A0ABQ4Z6W0_9ASTR</name>
<evidence type="ECO:0000259" key="1">
    <source>
        <dbReference type="Pfam" id="PF03101"/>
    </source>
</evidence>
<proteinExistence type="predicted"/>
<dbReference type="Proteomes" id="UP001151760">
    <property type="component" value="Unassembled WGS sequence"/>
</dbReference>
<gene>
    <name evidence="2" type="ORF">Tco_0751872</name>
</gene>
<reference evidence="2" key="1">
    <citation type="journal article" date="2022" name="Int. J. Mol. Sci.">
        <title>Draft Genome of Tanacetum Coccineum: Genomic Comparison of Closely Related Tanacetum-Family Plants.</title>
        <authorList>
            <person name="Yamashiro T."/>
            <person name="Shiraishi A."/>
            <person name="Nakayama K."/>
            <person name="Satake H."/>
        </authorList>
    </citation>
    <scope>NUCLEOTIDE SEQUENCE</scope>
</reference>
<evidence type="ECO:0000313" key="2">
    <source>
        <dbReference type="EMBL" id="GJS85331.1"/>
    </source>
</evidence>
<protein>
    <submittedName>
        <fullName evidence="2">FAR1-related sequence 5-like protein</fullName>
    </submittedName>
</protein>
<evidence type="ECO:0000313" key="3">
    <source>
        <dbReference type="Proteomes" id="UP001151760"/>
    </source>
</evidence>
<reference evidence="2" key="2">
    <citation type="submission" date="2022-01" db="EMBL/GenBank/DDBJ databases">
        <authorList>
            <person name="Yamashiro T."/>
            <person name="Shiraishi A."/>
            <person name="Satake H."/>
            <person name="Nakayama K."/>
        </authorList>
    </citation>
    <scope>NUCLEOTIDE SEQUENCE</scope>
</reference>
<comment type="caution">
    <text evidence="2">The sequence shown here is derived from an EMBL/GenBank/DDBJ whole genome shotgun (WGS) entry which is preliminary data.</text>
</comment>
<accession>A0ABQ4Z6W0</accession>
<feature type="domain" description="FAR1" evidence="1">
    <location>
        <begin position="7"/>
        <end position="49"/>
    </location>
</feature>
<dbReference type="EMBL" id="BQNB010011041">
    <property type="protein sequence ID" value="GJS85331.1"/>
    <property type="molecule type" value="Genomic_DNA"/>
</dbReference>
<dbReference type="InterPro" id="IPR004330">
    <property type="entry name" value="FAR1_DNA_bnd_dom"/>
</dbReference>
<sequence>MNDKRQLRDDVKRRCITRTGCKVLMQVTLSSEGGEWVVDKFSDEHNHPFDSPSTVIKQRSHSIFHRPTECKDVVTLLSKAGMKPSEITKIVNAFRGGEEDQLTRVQCSTIVSEERKCNLGKECHGIIMHFKEKAELDKDFLLCNGHKIRWLIIVKRVS</sequence>
<keyword evidence="3" id="KW-1185">Reference proteome</keyword>
<organism evidence="2 3">
    <name type="scientific">Tanacetum coccineum</name>
    <dbReference type="NCBI Taxonomy" id="301880"/>
    <lineage>
        <taxon>Eukaryota</taxon>
        <taxon>Viridiplantae</taxon>
        <taxon>Streptophyta</taxon>
        <taxon>Embryophyta</taxon>
        <taxon>Tracheophyta</taxon>
        <taxon>Spermatophyta</taxon>
        <taxon>Magnoliopsida</taxon>
        <taxon>eudicotyledons</taxon>
        <taxon>Gunneridae</taxon>
        <taxon>Pentapetalae</taxon>
        <taxon>asterids</taxon>
        <taxon>campanulids</taxon>
        <taxon>Asterales</taxon>
        <taxon>Asteraceae</taxon>
        <taxon>Asteroideae</taxon>
        <taxon>Anthemideae</taxon>
        <taxon>Anthemidinae</taxon>
        <taxon>Tanacetum</taxon>
    </lineage>
</organism>
<dbReference type="Pfam" id="PF03101">
    <property type="entry name" value="FAR1"/>
    <property type="match status" value="1"/>
</dbReference>
<dbReference type="PANTHER" id="PTHR47718:SF7">
    <property type="entry name" value="PROTEIN FAR1-RELATED SEQUENCE"/>
    <property type="match status" value="1"/>
</dbReference>
<dbReference type="PANTHER" id="PTHR47718">
    <property type="entry name" value="OS01G0519700 PROTEIN"/>
    <property type="match status" value="1"/>
</dbReference>